<dbReference type="InterPro" id="IPR008422">
    <property type="entry name" value="KN_HD"/>
</dbReference>
<evidence type="ECO:0000256" key="5">
    <source>
        <dbReference type="PROSITE-ProRule" id="PRU00108"/>
    </source>
</evidence>
<sequence length="660" mass="73675">MARPSTEILVTDLGDLDCIPMSFNEDLLLSDFLDYDGLELDPLLDLPISLENESRGGAKSTAQAANARLPRSHRLRISEEQKRHLTDWTSLNPEPYPTKEEKADLSELTGMTVAQVSSWFSRLRQRKLQRVNQPISSSPLVPDVESRAEPPLDLHARPKSFSFDDDHGADHRLFLQTGSLDISILHHSDDDDNREPFLRASSLPAAITLHHLRCFSSIPLNKQDGPLSLEAVASLHGEPDSRLKETTEAHSSFPSHLPRLALPAMLSKTSYVENWIRNIGCSHPSPANDSNVQPNSVQVPLTAGVRDLDVQGDQSSTTSGTADDNIMERHFSRSPLEAPVGVSDHGSNAGTTSDYASSHGSAGSASSYISLGPRQGRRVAFVDQSTTPLKRKASEDAAKQPSAKRRKKTTTPTVKWVCSFCQRVFSTRFTWQRHEKSAHLTPDRWICGYSLWEDASLDCPICATGGIRQPLGSCGHRFPECLRRPEGARTFYRRDALTQHLKVFHCKDQKWPQQIAPLHLDEWVIHSEPALAALVCPFCGFQAPNWEARVKHIAKHYESGLNLAVPVSSGPGSFIQSIDTHPLTKRLLEDSLICRRGKKLQDYRRLQEPRLGRPFHDLPALQHHLPGEEDTLPTLPVTPHGDYHRARRRLSQEWTAVFAL</sequence>
<evidence type="ECO:0000256" key="2">
    <source>
        <dbReference type="ARBA" id="ARBA00023155"/>
    </source>
</evidence>
<dbReference type="Pfam" id="PF05920">
    <property type="entry name" value="Homeobox_KN"/>
    <property type="match status" value="1"/>
</dbReference>
<keyword evidence="10" id="KW-1185">Reference proteome</keyword>
<dbReference type="Gene3D" id="1.10.10.60">
    <property type="entry name" value="Homeodomain-like"/>
    <property type="match status" value="1"/>
</dbReference>
<evidence type="ECO:0000259" key="7">
    <source>
        <dbReference type="PROSITE" id="PS50071"/>
    </source>
</evidence>
<keyword evidence="4" id="KW-0862">Zinc</keyword>
<feature type="region of interest" description="Disordered" evidence="6">
    <location>
        <begin position="307"/>
        <end position="360"/>
    </location>
</feature>
<dbReference type="InterPro" id="IPR009057">
    <property type="entry name" value="Homeodomain-like_sf"/>
</dbReference>
<dbReference type="CDD" id="cd00086">
    <property type="entry name" value="homeodomain"/>
    <property type="match status" value="1"/>
</dbReference>
<comment type="subcellular location">
    <subcellularLocation>
        <location evidence="5">Nucleus</location>
    </subcellularLocation>
</comment>
<dbReference type="InterPro" id="IPR013087">
    <property type="entry name" value="Znf_C2H2_type"/>
</dbReference>
<dbReference type="SUPFAM" id="SSF46689">
    <property type="entry name" value="Homeodomain-like"/>
    <property type="match status" value="1"/>
</dbReference>
<comment type="caution">
    <text evidence="9">The sequence shown here is derived from an EMBL/GenBank/DDBJ whole genome shotgun (WGS) entry which is preliminary data.</text>
</comment>
<reference evidence="9 10" key="1">
    <citation type="submission" date="2023-01" db="EMBL/GenBank/DDBJ databases">
        <title>Analysis of 21 Apiospora genomes using comparative genomics revels a genus with tremendous synthesis potential of carbohydrate active enzymes and secondary metabolites.</title>
        <authorList>
            <person name="Sorensen T."/>
        </authorList>
    </citation>
    <scope>NUCLEOTIDE SEQUENCE [LARGE SCALE GENOMIC DNA]</scope>
    <source>
        <strain evidence="9 10">CBS 20057</strain>
    </source>
</reference>
<dbReference type="InterPro" id="IPR001356">
    <property type="entry name" value="HD"/>
</dbReference>
<dbReference type="SMART" id="SM00389">
    <property type="entry name" value="HOX"/>
    <property type="match status" value="1"/>
</dbReference>
<feature type="DNA-binding region" description="Homeobox" evidence="5">
    <location>
        <begin position="70"/>
        <end position="131"/>
    </location>
</feature>
<evidence type="ECO:0008006" key="11">
    <source>
        <dbReference type="Google" id="ProtNLM"/>
    </source>
</evidence>
<keyword evidence="4" id="KW-0863">Zinc-finger</keyword>
<evidence type="ECO:0000256" key="6">
    <source>
        <dbReference type="SAM" id="MobiDB-lite"/>
    </source>
</evidence>
<evidence type="ECO:0000259" key="8">
    <source>
        <dbReference type="PROSITE" id="PS50157"/>
    </source>
</evidence>
<keyword evidence="4" id="KW-0479">Metal-binding</keyword>
<evidence type="ECO:0000313" key="10">
    <source>
        <dbReference type="Proteomes" id="UP001396898"/>
    </source>
</evidence>
<dbReference type="SMART" id="SM00355">
    <property type="entry name" value="ZnF_C2H2"/>
    <property type="match status" value="2"/>
</dbReference>
<feature type="compositionally biased region" description="Polar residues" evidence="6">
    <location>
        <begin position="312"/>
        <end position="322"/>
    </location>
</feature>
<feature type="domain" description="Homeobox" evidence="7">
    <location>
        <begin position="68"/>
        <end position="130"/>
    </location>
</feature>
<dbReference type="PROSITE" id="PS50071">
    <property type="entry name" value="HOMEOBOX_2"/>
    <property type="match status" value="1"/>
</dbReference>
<evidence type="ECO:0000256" key="3">
    <source>
        <dbReference type="ARBA" id="ARBA00023242"/>
    </source>
</evidence>
<keyword evidence="2 5" id="KW-0371">Homeobox</keyword>
<protein>
    <recommendedName>
        <fullName evidence="11">Homeobox domain-containing protein</fullName>
    </recommendedName>
</protein>
<dbReference type="PROSITE" id="PS50157">
    <property type="entry name" value="ZINC_FINGER_C2H2_2"/>
    <property type="match status" value="1"/>
</dbReference>
<feature type="domain" description="C2H2-type" evidence="8">
    <location>
        <begin position="416"/>
        <end position="444"/>
    </location>
</feature>
<dbReference type="Proteomes" id="UP001396898">
    <property type="component" value="Unassembled WGS sequence"/>
</dbReference>
<evidence type="ECO:0000256" key="1">
    <source>
        <dbReference type="ARBA" id="ARBA00023125"/>
    </source>
</evidence>
<gene>
    <name evidence="9" type="ORF">PG991_016257</name>
</gene>
<keyword evidence="3 5" id="KW-0539">Nucleus</keyword>
<evidence type="ECO:0000313" key="9">
    <source>
        <dbReference type="EMBL" id="KAK7993078.1"/>
    </source>
</evidence>
<keyword evidence="1 5" id="KW-0238">DNA-binding</keyword>
<dbReference type="PROSITE" id="PS00028">
    <property type="entry name" value="ZINC_FINGER_C2H2_1"/>
    <property type="match status" value="1"/>
</dbReference>
<accession>A0ABR1R1F1</accession>
<proteinExistence type="predicted"/>
<feature type="region of interest" description="Disordered" evidence="6">
    <location>
        <begin position="383"/>
        <end position="408"/>
    </location>
</feature>
<organism evidence="9 10">
    <name type="scientific">Apiospora marii</name>
    <dbReference type="NCBI Taxonomy" id="335849"/>
    <lineage>
        <taxon>Eukaryota</taxon>
        <taxon>Fungi</taxon>
        <taxon>Dikarya</taxon>
        <taxon>Ascomycota</taxon>
        <taxon>Pezizomycotina</taxon>
        <taxon>Sordariomycetes</taxon>
        <taxon>Xylariomycetidae</taxon>
        <taxon>Amphisphaeriales</taxon>
        <taxon>Apiosporaceae</taxon>
        <taxon>Apiospora</taxon>
    </lineage>
</organism>
<evidence type="ECO:0000256" key="4">
    <source>
        <dbReference type="PROSITE-ProRule" id="PRU00042"/>
    </source>
</evidence>
<name>A0ABR1R1F1_9PEZI</name>
<dbReference type="EMBL" id="JAQQWI010000025">
    <property type="protein sequence ID" value="KAK7993078.1"/>
    <property type="molecule type" value="Genomic_DNA"/>
</dbReference>